<reference evidence="2 3" key="1">
    <citation type="journal article" date="2014" name="Int. J. Syst. Evol. Microbiol.">
        <title>Phylogenomics and the dynamic genome evolution of the genus Streptococcus.</title>
        <authorList>
            <consortium name="The Broad Institute Genome Sequencing Platform"/>
            <person name="Richards V.P."/>
            <person name="Palmer S.R."/>
            <person name="Pavinski Bitar P.D."/>
            <person name="Qin X."/>
            <person name="Weinstock G.M."/>
            <person name="Highlander S.K."/>
            <person name="Town C.D."/>
            <person name="Burne R.A."/>
            <person name="Stanhope M.J."/>
        </authorList>
    </citation>
    <scope>NUCLEOTIDE SEQUENCE [LARGE SCALE GENOMIC DNA]</scope>
    <source>
        <strain evidence="2 3">NCTC 11558</strain>
    </source>
</reference>
<feature type="transmembrane region" description="Helical" evidence="1">
    <location>
        <begin position="232"/>
        <end position="256"/>
    </location>
</feature>
<keyword evidence="3" id="KW-1185">Reference proteome</keyword>
<keyword evidence="1" id="KW-0812">Transmembrane</keyword>
<gene>
    <name evidence="2" type="ORF">STRMA_1961</name>
</gene>
<dbReference type="AlphaFoldDB" id="G5JX92"/>
<feature type="transmembrane region" description="Helical" evidence="1">
    <location>
        <begin position="125"/>
        <end position="146"/>
    </location>
</feature>
<name>G5JX92_9STRE</name>
<feature type="transmembrane region" description="Helical" evidence="1">
    <location>
        <begin position="152"/>
        <end position="170"/>
    </location>
</feature>
<evidence type="ECO:0000256" key="1">
    <source>
        <dbReference type="SAM" id="Phobius"/>
    </source>
</evidence>
<evidence type="ECO:0000313" key="2">
    <source>
        <dbReference type="EMBL" id="EHJ53390.1"/>
    </source>
</evidence>
<dbReference type="RefSeq" id="WP_003082489.1">
    <property type="nucleotide sequence ID" value="NZ_AEUW02000001.1"/>
</dbReference>
<feature type="transmembrane region" description="Helical" evidence="1">
    <location>
        <begin position="51"/>
        <end position="72"/>
    </location>
</feature>
<evidence type="ECO:0000313" key="3">
    <source>
        <dbReference type="Proteomes" id="UP000003573"/>
    </source>
</evidence>
<comment type="caution">
    <text evidence="2">The sequence shown here is derived from an EMBL/GenBank/DDBJ whole genome shotgun (WGS) entry which is preliminary data.</text>
</comment>
<organism evidence="2 3">
    <name type="scientific">Streptococcus macacae NCTC 11558</name>
    <dbReference type="NCBI Taxonomy" id="764298"/>
    <lineage>
        <taxon>Bacteria</taxon>
        <taxon>Bacillati</taxon>
        <taxon>Bacillota</taxon>
        <taxon>Bacilli</taxon>
        <taxon>Lactobacillales</taxon>
        <taxon>Streptococcaceae</taxon>
        <taxon>Streptococcus</taxon>
    </lineage>
</organism>
<dbReference type="STRING" id="764298.STRMA_1961"/>
<dbReference type="Proteomes" id="UP000003573">
    <property type="component" value="Unassembled WGS sequence"/>
</dbReference>
<dbReference type="OrthoDB" id="2195257at2"/>
<dbReference type="eggNOG" id="ENOG503404D">
    <property type="taxonomic scope" value="Bacteria"/>
</dbReference>
<sequence length="297" mass="34820">MKKKSIFQASFEESLKLKNDSMINLQKKAHNKTEKFFVSGRPSLWFKIRSFLLTLIFPIGLNCLWVLLSKQFQSSSFKKLSFSPPHHNLLNFPIYFALLTVWLFLVVLGKKFFRQASVLPYRYQFHCYSFMIMLVLVLDLLAIDIFLSNLPLYIILAVILMLIALFYLMYHSKITSLQMLLYHQNYKVKLLDKIAKFIGIYGLGILAIITILNKLLLSILGKPSASLENLGMSLVVLVANLMISAITIFIGIPYFLQAYYKWKYPEEYREWEGRSLEEWYGKKYLKKHPELLKKELQ</sequence>
<feature type="transmembrane region" description="Helical" evidence="1">
    <location>
        <begin position="190"/>
        <end position="212"/>
    </location>
</feature>
<dbReference type="EMBL" id="AEUW02000001">
    <property type="protein sequence ID" value="EHJ53390.1"/>
    <property type="molecule type" value="Genomic_DNA"/>
</dbReference>
<accession>G5JX92</accession>
<keyword evidence="1" id="KW-1133">Transmembrane helix</keyword>
<keyword evidence="1" id="KW-0472">Membrane</keyword>
<proteinExistence type="predicted"/>
<protein>
    <submittedName>
        <fullName evidence="2">Membrane protein</fullName>
    </submittedName>
</protein>
<feature type="transmembrane region" description="Helical" evidence="1">
    <location>
        <begin position="92"/>
        <end position="113"/>
    </location>
</feature>